<dbReference type="PATRIC" id="fig|997897.5.peg.524"/>
<sequence length="338" mass="38409">MIDYAQNIQNSNLSIYDPISPDANSLFIPIYALEKLISKNLIGYSLNGLPLRTRSKVVKALICEALGYPIPKTFKKTQPRFPGQNFDVYTQKSLNVQIWNEEVDASRRYVFLQIDENDIISNVRVISGDVLAQFDRTGKLTTKYQATMSHFDNSYLFSKDSPKISNWIAYPHDCLQNVNPNCYPSNHHLLPIEEIFDRLSPLVGLQIDYLDSLQERNRGAELHALICKYLGYSIYEDDGTYPDIANQLLEIKLQSSPTIDLGLHSPEDGASIVKIGNTTFNSEDIRYVIFDSSVKGSHITLDRLYLVAGCDFTRYFPLFKGKGQNAKIQLPLPNDFFD</sequence>
<proteinExistence type="predicted"/>
<organism evidence="1 2">
    <name type="scientific">Enterocloster bolteae 90B8</name>
    <dbReference type="NCBI Taxonomy" id="997897"/>
    <lineage>
        <taxon>Bacteria</taxon>
        <taxon>Bacillati</taxon>
        <taxon>Bacillota</taxon>
        <taxon>Clostridia</taxon>
        <taxon>Lachnospirales</taxon>
        <taxon>Lachnospiraceae</taxon>
        <taxon>Enterocloster</taxon>
    </lineage>
</organism>
<dbReference type="AlphaFoldDB" id="R0BFZ9"/>
<protein>
    <recommendedName>
        <fullName evidence="3">Restriction endonuclease</fullName>
    </recommendedName>
</protein>
<evidence type="ECO:0000313" key="2">
    <source>
        <dbReference type="Proteomes" id="UP000013041"/>
    </source>
</evidence>
<accession>R0BFZ9</accession>
<evidence type="ECO:0008006" key="3">
    <source>
        <dbReference type="Google" id="ProtNLM"/>
    </source>
</evidence>
<dbReference type="EMBL" id="AGYG01000003">
    <property type="protein sequence ID" value="ENZ43904.1"/>
    <property type="molecule type" value="Genomic_DNA"/>
</dbReference>
<comment type="caution">
    <text evidence="1">The sequence shown here is derived from an EMBL/GenBank/DDBJ whole genome shotgun (WGS) entry which is preliminary data.</text>
</comment>
<dbReference type="Proteomes" id="UP000013041">
    <property type="component" value="Unassembled WGS sequence"/>
</dbReference>
<gene>
    <name evidence="1" type="ORF">HMPREF1097_00492</name>
</gene>
<dbReference type="HOGENOM" id="CLU_796683_0_0_9"/>
<evidence type="ECO:0000313" key="1">
    <source>
        <dbReference type="EMBL" id="ENZ43904.1"/>
    </source>
</evidence>
<dbReference type="RefSeq" id="WP_002570376.1">
    <property type="nucleotide sequence ID" value="NZ_KB851138.1"/>
</dbReference>
<name>R0BFZ9_9FIRM</name>
<reference evidence="1 2" key="1">
    <citation type="submission" date="2013-01" db="EMBL/GenBank/DDBJ databases">
        <title>The Genome Sequence of Clostridium bolteae 90B8.</title>
        <authorList>
            <consortium name="The Broad Institute Genome Sequencing Platform"/>
            <person name="Earl A."/>
            <person name="Ward D."/>
            <person name="Feldgarden M."/>
            <person name="Gevers D."/>
            <person name="Courvalin P."/>
            <person name="Lambert T."/>
            <person name="Walker B."/>
            <person name="Young S.K."/>
            <person name="Zeng Q."/>
            <person name="Gargeya S."/>
            <person name="Fitzgerald M."/>
            <person name="Haas B."/>
            <person name="Abouelleil A."/>
            <person name="Alvarado L."/>
            <person name="Arachchi H.M."/>
            <person name="Berlin A.M."/>
            <person name="Chapman S.B."/>
            <person name="Dewar J."/>
            <person name="Goldberg J."/>
            <person name="Griggs A."/>
            <person name="Gujja S."/>
            <person name="Hansen M."/>
            <person name="Howarth C."/>
            <person name="Imamovic A."/>
            <person name="Larimer J."/>
            <person name="McCowan C."/>
            <person name="Murphy C."/>
            <person name="Neiman D."/>
            <person name="Pearson M."/>
            <person name="Priest M."/>
            <person name="Roberts A."/>
            <person name="Saif S."/>
            <person name="Shea T."/>
            <person name="Sisk P."/>
            <person name="Sykes S."/>
            <person name="Wortman J."/>
            <person name="Nusbaum C."/>
            <person name="Birren B."/>
        </authorList>
    </citation>
    <scope>NUCLEOTIDE SEQUENCE [LARGE SCALE GENOMIC DNA]</scope>
    <source>
        <strain evidence="1 2">90B8</strain>
    </source>
</reference>